<proteinExistence type="predicted"/>
<keyword evidence="3" id="KW-1185">Reference proteome</keyword>
<dbReference type="RefSeq" id="WP_121302277.1">
    <property type="nucleotide sequence ID" value="NZ_RBWW01000001.1"/>
</dbReference>
<dbReference type="PROSITE" id="PS51257">
    <property type="entry name" value="PROKAR_LIPOPROTEIN"/>
    <property type="match status" value="1"/>
</dbReference>
<organism evidence="2 3">
    <name type="scientific">Haloarcula quadrata</name>
    <dbReference type="NCBI Taxonomy" id="182779"/>
    <lineage>
        <taxon>Archaea</taxon>
        <taxon>Methanobacteriati</taxon>
        <taxon>Methanobacteriota</taxon>
        <taxon>Stenosarchaea group</taxon>
        <taxon>Halobacteria</taxon>
        <taxon>Halobacteriales</taxon>
        <taxon>Haloarculaceae</taxon>
        <taxon>Haloarcula</taxon>
    </lineage>
</organism>
<reference evidence="2 3" key="1">
    <citation type="submission" date="2018-10" db="EMBL/GenBank/DDBJ databases">
        <title>Genomic Encyclopedia of Archaeal and Bacterial Type Strains, Phase II (KMG-II): from individual species to whole genera.</title>
        <authorList>
            <person name="Goeker M."/>
        </authorList>
    </citation>
    <scope>NUCLEOTIDE SEQUENCE [LARGE SCALE GENOMIC DNA]</scope>
    <source>
        <strain evidence="2 3">DSM 11927</strain>
    </source>
</reference>
<gene>
    <name evidence="2" type="ORF">BDK61_0645</name>
</gene>
<evidence type="ECO:0000313" key="3">
    <source>
        <dbReference type="Proteomes" id="UP000268233"/>
    </source>
</evidence>
<feature type="compositionally biased region" description="Basic and acidic residues" evidence="1">
    <location>
        <begin position="68"/>
        <end position="78"/>
    </location>
</feature>
<dbReference type="EMBL" id="RBWW01000001">
    <property type="protein sequence ID" value="RKS81366.1"/>
    <property type="molecule type" value="Genomic_DNA"/>
</dbReference>
<evidence type="ECO:0000313" key="2">
    <source>
        <dbReference type="EMBL" id="RKS81366.1"/>
    </source>
</evidence>
<sequence>MELNRRRYLTTLGTTASAIALAGCSGDDGGDFEEGSGGDNGNNNDGNSGGDTTSGGSGGDGSSNDIELLSHEMVREDEGGPAESVKVEGEAENVSGGELSYAEVEVKFYEGDTLAESFLDNINGWSAGETWGFEVQYPGIGEDAAAITDYEIRAGTSL</sequence>
<evidence type="ECO:0000256" key="1">
    <source>
        <dbReference type="SAM" id="MobiDB-lite"/>
    </source>
</evidence>
<accession>A0A495R2T6</accession>
<dbReference type="Proteomes" id="UP000268233">
    <property type="component" value="Unassembled WGS sequence"/>
</dbReference>
<comment type="caution">
    <text evidence="2">The sequence shown here is derived from an EMBL/GenBank/DDBJ whole genome shotgun (WGS) entry which is preliminary data.</text>
</comment>
<protein>
    <submittedName>
        <fullName evidence="2">Uncharacterized protein</fullName>
    </submittedName>
</protein>
<dbReference type="NCBIfam" id="NF038353">
    <property type="entry name" value="FxLYD_dom"/>
    <property type="match status" value="1"/>
</dbReference>
<feature type="region of interest" description="Disordered" evidence="1">
    <location>
        <begin position="22"/>
        <end position="96"/>
    </location>
</feature>
<feature type="compositionally biased region" description="Gly residues" evidence="1">
    <location>
        <begin position="47"/>
        <end position="61"/>
    </location>
</feature>
<dbReference type="InterPro" id="IPR047676">
    <property type="entry name" value="FxLYD_dom"/>
</dbReference>
<dbReference type="AlphaFoldDB" id="A0A495R2T6"/>
<name>A0A495R2T6_9EURY</name>